<comment type="caution">
    <text evidence="2">The sequence shown here is derived from an EMBL/GenBank/DDBJ whole genome shotgun (WGS) entry which is preliminary data.</text>
</comment>
<protein>
    <recommendedName>
        <fullName evidence="4">PEP-CTERM sorting domain-containing protein</fullName>
    </recommendedName>
</protein>
<reference evidence="2" key="1">
    <citation type="submission" date="2022-06" db="EMBL/GenBank/DDBJ databases">
        <title>Aeoliella straminimaris, a novel planctomycete from sediments.</title>
        <authorList>
            <person name="Vitorino I.R."/>
            <person name="Lage O.M."/>
        </authorList>
    </citation>
    <scope>NUCLEOTIDE SEQUENCE</scope>
    <source>
        <strain evidence="2">ICT_H6.2</strain>
    </source>
</reference>
<name>A0A9X2FFV6_9BACT</name>
<evidence type="ECO:0000313" key="2">
    <source>
        <dbReference type="EMBL" id="MCO6045544.1"/>
    </source>
</evidence>
<proteinExistence type="predicted"/>
<keyword evidence="3" id="KW-1185">Reference proteome</keyword>
<gene>
    <name evidence="2" type="ORF">NG895_16655</name>
</gene>
<feature type="chain" id="PRO_5040908189" description="PEP-CTERM sorting domain-containing protein" evidence="1">
    <location>
        <begin position="26"/>
        <end position="241"/>
    </location>
</feature>
<accession>A0A9X2FFV6</accession>
<sequence>MKQLVRLMSLAIVLQFGVCAPNSMAAPVVIDFDSLTPGALPGDVLIDHGVTFVTCNTPNGLTVGSVFSINDPLDEFQVEESINGPLSPPNLAFARDRGYPGDLLMQFVQPVTNVGLFIDIHQFEPGDLVRLVALESTGTSGEFRVLELDDAIDNAIGGEANHLQVGGGIGSFSYALFQVTSETDPEGIDNLSFTFVPEPSSITLLCLIFAAAARSRTAAVASATLRSACGFAPHVRVLLLQ</sequence>
<feature type="signal peptide" evidence="1">
    <location>
        <begin position="1"/>
        <end position="25"/>
    </location>
</feature>
<evidence type="ECO:0000256" key="1">
    <source>
        <dbReference type="SAM" id="SignalP"/>
    </source>
</evidence>
<dbReference type="RefSeq" id="WP_252853657.1">
    <property type="nucleotide sequence ID" value="NZ_JAMXLR010000055.1"/>
</dbReference>
<evidence type="ECO:0000313" key="3">
    <source>
        <dbReference type="Proteomes" id="UP001155241"/>
    </source>
</evidence>
<dbReference type="AlphaFoldDB" id="A0A9X2FFV6"/>
<dbReference type="Proteomes" id="UP001155241">
    <property type="component" value="Unassembled WGS sequence"/>
</dbReference>
<dbReference type="EMBL" id="JAMXLR010000055">
    <property type="protein sequence ID" value="MCO6045544.1"/>
    <property type="molecule type" value="Genomic_DNA"/>
</dbReference>
<evidence type="ECO:0008006" key="4">
    <source>
        <dbReference type="Google" id="ProtNLM"/>
    </source>
</evidence>
<keyword evidence="1" id="KW-0732">Signal</keyword>
<organism evidence="2 3">
    <name type="scientific">Aeoliella straminimaris</name>
    <dbReference type="NCBI Taxonomy" id="2954799"/>
    <lineage>
        <taxon>Bacteria</taxon>
        <taxon>Pseudomonadati</taxon>
        <taxon>Planctomycetota</taxon>
        <taxon>Planctomycetia</taxon>
        <taxon>Pirellulales</taxon>
        <taxon>Lacipirellulaceae</taxon>
        <taxon>Aeoliella</taxon>
    </lineage>
</organism>